<dbReference type="PROSITE" id="PS50088">
    <property type="entry name" value="ANK_REPEAT"/>
    <property type="match status" value="2"/>
</dbReference>
<comment type="caution">
    <text evidence="2">The sequence shown here is derived from an EMBL/GenBank/DDBJ whole genome shotgun (WGS) entry which is preliminary data.</text>
</comment>
<dbReference type="Pfam" id="PF12796">
    <property type="entry name" value="Ank_2"/>
    <property type="match status" value="2"/>
</dbReference>
<dbReference type="InterPro" id="IPR036770">
    <property type="entry name" value="Ankyrin_rpt-contain_sf"/>
</dbReference>
<dbReference type="InterPro" id="IPR002110">
    <property type="entry name" value="Ankyrin_rpt"/>
</dbReference>
<sequence length="239" mass="25922">ERSRFIQAFDRVVDDLEFSPKSTSPHFELFNAAFTGKFNNFKWLALGYAKGEEIGVADAIGKITDGKGRGSLHFAAFGGSLNVCKYLHETLKLDVDVKDKNGHTPLYLATVKGCLDTVMYLLEKGANADASDHTNHTPLHCAAKIVIIGKYCDCIKNFTYLGDLKIMTLLLSRGVRVDVPSGSGTALLVAACTGHQDAVKLLLNHGANPNFASGHGGMFRPLMSTIFSKSWGSLELLLQ</sequence>
<evidence type="ECO:0000313" key="2">
    <source>
        <dbReference type="EMBL" id="MCL7030465.1"/>
    </source>
</evidence>
<feature type="repeat" description="ANK" evidence="1">
    <location>
        <begin position="101"/>
        <end position="133"/>
    </location>
</feature>
<dbReference type="PANTHER" id="PTHR46224:SF67">
    <property type="entry name" value="HSP70-HSP90 ORGANIZING PROTEIN 3-LIKE"/>
    <property type="match status" value="1"/>
</dbReference>
<protein>
    <recommendedName>
        <fullName evidence="4">Ankyrin repeat protein</fullName>
    </recommendedName>
</protein>
<reference evidence="2" key="1">
    <citation type="submission" date="2022-03" db="EMBL/GenBank/DDBJ databases">
        <title>A functionally conserved STORR gene fusion in Papaver species that diverged 16.8 million years ago.</title>
        <authorList>
            <person name="Catania T."/>
        </authorList>
    </citation>
    <scope>NUCLEOTIDE SEQUENCE</scope>
    <source>
        <strain evidence="2">S-191538</strain>
    </source>
</reference>
<dbReference type="SMART" id="SM00248">
    <property type="entry name" value="ANK"/>
    <property type="match status" value="4"/>
</dbReference>
<dbReference type="PRINTS" id="PR01415">
    <property type="entry name" value="ANKYRIN"/>
</dbReference>
<evidence type="ECO:0000256" key="1">
    <source>
        <dbReference type="PROSITE-ProRule" id="PRU00023"/>
    </source>
</evidence>
<evidence type="ECO:0000313" key="3">
    <source>
        <dbReference type="Proteomes" id="UP001177140"/>
    </source>
</evidence>
<dbReference type="AlphaFoldDB" id="A0AA41S8K6"/>
<feature type="non-terminal residue" evidence="2">
    <location>
        <position position="239"/>
    </location>
</feature>
<proteinExistence type="predicted"/>
<dbReference type="Proteomes" id="UP001177140">
    <property type="component" value="Unassembled WGS sequence"/>
</dbReference>
<evidence type="ECO:0008006" key="4">
    <source>
        <dbReference type="Google" id="ProtNLM"/>
    </source>
</evidence>
<dbReference type="PROSITE" id="PS50297">
    <property type="entry name" value="ANK_REP_REGION"/>
    <property type="match status" value="2"/>
</dbReference>
<feature type="repeat" description="ANK" evidence="1">
    <location>
        <begin position="182"/>
        <end position="214"/>
    </location>
</feature>
<dbReference type="Gene3D" id="1.25.40.20">
    <property type="entry name" value="Ankyrin repeat-containing domain"/>
    <property type="match status" value="2"/>
</dbReference>
<keyword evidence="3" id="KW-1185">Reference proteome</keyword>
<keyword evidence="1" id="KW-0040">ANK repeat</keyword>
<feature type="non-terminal residue" evidence="2">
    <location>
        <position position="1"/>
    </location>
</feature>
<dbReference type="InterPro" id="IPR051616">
    <property type="entry name" value="Cul2-RING_E3_ligase_SR"/>
</dbReference>
<dbReference type="SUPFAM" id="SSF48403">
    <property type="entry name" value="Ankyrin repeat"/>
    <property type="match status" value="1"/>
</dbReference>
<organism evidence="2 3">
    <name type="scientific">Papaver nudicaule</name>
    <name type="common">Iceland poppy</name>
    <dbReference type="NCBI Taxonomy" id="74823"/>
    <lineage>
        <taxon>Eukaryota</taxon>
        <taxon>Viridiplantae</taxon>
        <taxon>Streptophyta</taxon>
        <taxon>Embryophyta</taxon>
        <taxon>Tracheophyta</taxon>
        <taxon>Spermatophyta</taxon>
        <taxon>Magnoliopsida</taxon>
        <taxon>Ranunculales</taxon>
        <taxon>Papaveraceae</taxon>
        <taxon>Papaveroideae</taxon>
        <taxon>Papaver</taxon>
    </lineage>
</organism>
<name>A0AA41S8K6_PAPNU</name>
<accession>A0AA41S8K6</accession>
<dbReference type="PANTHER" id="PTHR46224">
    <property type="entry name" value="ANKYRIN REPEAT FAMILY PROTEIN"/>
    <property type="match status" value="1"/>
</dbReference>
<dbReference type="EMBL" id="JAJJMA010102107">
    <property type="protein sequence ID" value="MCL7030465.1"/>
    <property type="molecule type" value="Genomic_DNA"/>
</dbReference>
<gene>
    <name evidence="2" type="ORF">MKW94_024312</name>
</gene>